<feature type="compositionally biased region" description="Low complexity" evidence="1">
    <location>
        <begin position="87"/>
        <end position="99"/>
    </location>
</feature>
<protein>
    <submittedName>
        <fullName evidence="3">Uncharacterized protein</fullName>
    </submittedName>
</protein>
<keyword evidence="4" id="KW-1185">Reference proteome</keyword>
<gene>
    <name evidence="3" type="ORF">Ciccas_010371</name>
</gene>
<proteinExistence type="predicted"/>
<accession>A0ABD2PX78</accession>
<feature type="transmembrane region" description="Helical" evidence="2">
    <location>
        <begin position="12"/>
        <end position="30"/>
    </location>
</feature>
<keyword evidence="2" id="KW-0812">Transmembrane</keyword>
<evidence type="ECO:0000313" key="3">
    <source>
        <dbReference type="EMBL" id="KAL3311051.1"/>
    </source>
</evidence>
<dbReference type="Proteomes" id="UP001626550">
    <property type="component" value="Unassembled WGS sequence"/>
</dbReference>
<feature type="transmembrane region" description="Helical" evidence="2">
    <location>
        <begin position="36"/>
        <end position="57"/>
    </location>
</feature>
<evidence type="ECO:0000256" key="2">
    <source>
        <dbReference type="SAM" id="Phobius"/>
    </source>
</evidence>
<keyword evidence="2" id="KW-0472">Membrane</keyword>
<feature type="compositionally biased region" description="Low complexity" evidence="1">
    <location>
        <begin position="69"/>
        <end position="79"/>
    </location>
</feature>
<name>A0ABD2PX78_9PLAT</name>
<reference evidence="3 4" key="1">
    <citation type="submission" date="2024-11" db="EMBL/GenBank/DDBJ databases">
        <title>Adaptive evolution of stress response genes in parasites aligns with host niche diversity.</title>
        <authorList>
            <person name="Hahn C."/>
            <person name="Resl P."/>
        </authorList>
    </citation>
    <scope>NUCLEOTIDE SEQUENCE [LARGE SCALE GENOMIC DNA]</scope>
    <source>
        <strain evidence="3">EGGRZ-B1_66</strain>
        <tissue evidence="3">Body</tissue>
    </source>
</reference>
<keyword evidence="2" id="KW-1133">Transmembrane helix</keyword>
<sequence>MPLVLQLPQGSFQFLILYTIVYWTIVAGHAASGFGFLVGILLLPLLIIQISLLCHVWSSISGKTFGTCSPVSSRSHSLSPDAQGNISSSKSRSSSSDSKNSITYDYMLISQFGDDVITSDLDA</sequence>
<evidence type="ECO:0000256" key="1">
    <source>
        <dbReference type="SAM" id="MobiDB-lite"/>
    </source>
</evidence>
<dbReference type="AlphaFoldDB" id="A0ABD2PX78"/>
<evidence type="ECO:0000313" key="4">
    <source>
        <dbReference type="Proteomes" id="UP001626550"/>
    </source>
</evidence>
<comment type="caution">
    <text evidence="3">The sequence shown here is derived from an EMBL/GenBank/DDBJ whole genome shotgun (WGS) entry which is preliminary data.</text>
</comment>
<dbReference type="EMBL" id="JBJKFK010002475">
    <property type="protein sequence ID" value="KAL3311051.1"/>
    <property type="molecule type" value="Genomic_DNA"/>
</dbReference>
<organism evidence="3 4">
    <name type="scientific">Cichlidogyrus casuarinus</name>
    <dbReference type="NCBI Taxonomy" id="1844966"/>
    <lineage>
        <taxon>Eukaryota</taxon>
        <taxon>Metazoa</taxon>
        <taxon>Spiralia</taxon>
        <taxon>Lophotrochozoa</taxon>
        <taxon>Platyhelminthes</taxon>
        <taxon>Monogenea</taxon>
        <taxon>Monopisthocotylea</taxon>
        <taxon>Dactylogyridea</taxon>
        <taxon>Ancyrocephalidae</taxon>
        <taxon>Cichlidogyrus</taxon>
    </lineage>
</organism>
<feature type="region of interest" description="Disordered" evidence="1">
    <location>
        <begin position="66"/>
        <end position="99"/>
    </location>
</feature>